<comment type="caution">
    <text evidence="1">The sequence shown here is derived from an EMBL/GenBank/DDBJ whole genome shotgun (WGS) entry which is preliminary data.</text>
</comment>
<dbReference type="OrthoDB" id="984193at2759"/>
<dbReference type="AlphaFoldDB" id="A0A7J8VIN7"/>
<gene>
    <name evidence="1" type="ORF">Goklo_006576</name>
</gene>
<keyword evidence="2" id="KW-1185">Reference proteome</keyword>
<dbReference type="EMBL" id="JABFAB010000010">
    <property type="protein sequence ID" value="MBA0662463.1"/>
    <property type="molecule type" value="Genomic_DNA"/>
</dbReference>
<reference evidence="1 2" key="1">
    <citation type="journal article" date="2019" name="Genome Biol. Evol.">
        <title>Insights into the evolution of the New World diploid cottons (Gossypium, subgenus Houzingenia) based on genome sequencing.</title>
        <authorList>
            <person name="Grover C.E."/>
            <person name="Arick M.A. 2nd"/>
            <person name="Thrash A."/>
            <person name="Conover J.L."/>
            <person name="Sanders W.S."/>
            <person name="Peterson D.G."/>
            <person name="Frelichowski J.E."/>
            <person name="Scheffler J.A."/>
            <person name="Scheffler B.E."/>
            <person name="Wendel J.F."/>
        </authorList>
    </citation>
    <scope>NUCLEOTIDE SEQUENCE [LARGE SCALE GENOMIC DNA]</scope>
    <source>
        <strain evidence="1">57</strain>
        <tissue evidence="1">Leaf</tissue>
    </source>
</reference>
<proteinExistence type="predicted"/>
<organism evidence="1 2">
    <name type="scientific">Gossypium klotzschianum</name>
    <dbReference type="NCBI Taxonomy" id="34286"/>
    <lineage>
        <taxon>Eukaryota</taxon>
        <taxon>Viridiplantae</taxon>
        <taxon>Streptophyta</taxon>
        <taxon>Embryophyta</taxon>
        <taxon>Tracheophyta</taxon>
        <taxon>Spermatophyta</taxon>
        <taxon>Magnoliopsida</taxon>
        <taxon>eudicotyledons</taxon>
        <taxon>Gunneridae</taxon>
        <taxon>Pentapetalae</taxon>
        <taxon>rosids</taxon>
        <taxon>malvids</taxon>
        <taxon>Malvales</taxon>
        <taxon>Malvaceae</taxon>
        <taxon>Malvoideae</taxon>
        <taxon>Gossypium</taxon>
    </lineage>
</organism>
<accession>A0A7J8VIN7</accession>
<dbReference type="Proteomes" id="UP000593573">
    <property type="component" value="Unassembled WGS sequence"/>
</dbReference>
<name>A0A7J8VIN7_9ROSI</name>
<evidence type="ECO:0000313" key="1">
    <source>
        <dbReference type="EMBL" id="MBA0662463.1"/>
    </source>
</evidence>
<sequence>MERRFLDKVEDNAIDFTHISVTENNLQELKEVWDQSDDEIEQLFYCNYGDFPYLLDVKVDKHLF</sequence>
<protein>
    <submittedName>
        <fullName evidence="1">Uncharacterized protein</fullName>
    </submittedName>
</protein>
<evidence type="ECO:0000313" key="2">
    <source>
        <dbReference type="Proteomes" id="UP000593573"/>
    </source>
</evidence>